<proteinExistence type="inferred from homology"/>
<dbReference type="InterPro" id="IPR050306">
    <property type="entry name" value="PfkB_Carbo_kinase"/>
</dbReference>
<dbReference type="SUPFAM" id="SSF53613">
    <property type="entry name" value="Ribokinase-like"/>
    <property type="match status" value="1"/>
</dbReference>
<accession>A0ABS9E9P0</accession>
<dbReference type="Gene3D" id="3.40.1190.20">
    <property type="match status" value="1"/>
</dbReference>
<organism evidence="5 6">
    <name type="scientific">Maritalea mediterranea</name>
    <dbReference type="NCBI Taxonomy" id="2909667"/>
    <lineage>
        <taxon>Bacteria</taxon>
        <taxon>Pseudomonadati</taxon>
        <taxon>Pseudomonadota</taxon>
        <taxon>Alphaproteobacteria</taxon>
        <taxon>Hyphomicrobiales</taxon>
        <taxon>Devosiaceae</taxon>
        <taxon>Maritalea</taxon>
    </lineage>
</organism>
<dbReference type="Proteomes" id="UP001201217">
    <property type="component" value="Unassembled WGS sequence"/>
</dbReference>
<dbReference type="PANTHER" id="PTHR43085:SF57">
    <property type="entry name" value="CARBOHYDRATE KINASE PFKB DOMAIN-CONTAINING PROTEIN"/>
    <property type="match status" value="1"/>
</dbReference>
<evidence type="ECO:0000259" key="4">
    <source>
        <dbReference type="Pfam" id="PF00294"/>
    </source>
</evidence>
<reference evidence="5 6" key="1">
    <citation type="submission" date="2022-01" db="EMBL/GenBank/DDBJ databases">
        <title>Maritalea mediterranea sp. nov., isolated from marine plastic residues from the Malva-rosa beach (Valencia, Spain).</title>
        <authorList>
            <person name="Vidal-Verdu A."/>
            <person name="Molina-Menor E."/>
            <person name="Pascual J."/>
            <person name="Pereto J."/>
            <person name="Porcar M."/>
        </authorList>
    </citation>
    <scope>NUCLEOTIDE SEQUENCE [LARGE SCALE GENOMIC DNA]</scope>
    <source>
        <strain evidence="5 6">P4.10X</strain>
    </source>
</reference>
<evidence type="ECO:0000256" key="3">
    <source>
        <dbReference type="ARBA" id="ARBA00022777"/>
    </source>
</evidence>
<name>A0ABS9E9P0_9HYPH</name>
<dbReference type="Pfam" id="PF00294">
    <property type="entry name" value="PfkB"/>
    <property type="match status" value="2"/>
</dbReference>
<dbReference type="PROSITE" id="PS00583">
    <property type="entry name" value="PFKB_KINASES_1"/>
    <property type="match status" value="1"/>
</dbReference>
<dbReference type="InterPro" id="IPR002173">
    <property type="entry name" value="Carboh/pur_kinase_PfkB_CS"/>
</dbReference>
<dbReference type="InterPro" id="IPR029056">
    <property type="entry name" value="Ribokinase-like"/>
</dbReference>
<dbReference type="InterPro" id="IPR011611">
    <property type="entry name" value="PfkB_dom"/>
</dbReference>
<evidence type="ECO:0000256" key="2">
    <source>
        <dbReference type="ARBA" id="ARBA00022679"/>
    </source>
</evidence>
<dbReference type="PANTHER" id="PTHR43085">
    <property type="entry name" value="HEXOKINASE FAMILY MEMBER"/>
    <property type="match status" value="1"/>
</dbReference>
<dbReference type="RefSeq" id="WP_236114209.1">
    <property type="nucleotide sequence ID" value="NZ_JAKGTI010000002.1"/>
</dbReference>
<dbReference type="EMBL" id="JAKGTI010000002">
    <property type="protein sequence ID" value="MCF4098624.1"/>
    <property type="molecule type" value="Genomic_DNA"/>
</dbReference>
<dbReference type="GO" id="GO:0016301">
    <property type="term" value="F:kinase activity"/>
    <property type="evidence" value="ECO:0007669"/>
    <property type="project" value="UniProtKB-KW"/>
</dbReference>
<evidence type="ECO:0000313" key="5">
    <source>
        <dbReference type="EMBL" id="MCF4098624.1"/>
    </source>
</evidence>
<protein>
    <submittedName>
        <fullName evidence="5">PfkB family carbohydrate kinase</fullName>
    </submittedName>
</protein>
<keyword evidence="3 5" id="KW-0418">Kinase</keyword>
<evidence type="ECO:0000313" key="6">
    <source>
        <dbReference type="Proteomes" id="UP001201217"/>
    </source>
</evidence>
<comment type="caution">
    <text evidence="5">The sequence shown here is derived from an EMBL/GenBank/DDBJ whole genome shotgun (WGS) entry which is preliminary data.</text>
</comment>
<gene>
    <name evidence="5" type="ORF">L1I42_09005</name>
</gene>
<keyword evidence="2" id="KW-0808">Transferase</keyword>
<keyword evidence="6" id="KW-1185">Reference proteome</keyword>
<sequence>MPSFDFACVGDNCIDRFGAPLHQMLVGGNALNVAVQLARHGEKSAYFGAVGRDIDGDVTIKTLNQNNVSNVHTQRLDAPTAYTNLSFTPAGDRIIDFEEFGASGLYRPSCADLDILKKMRHVHIGWLKDGGTTKRFLRGHNVFVSQDLGVNAAPIDKDPQDLSLAFDSAGDDKSVARTRAIDLIKKGAKCAIVSCGAKGSVGFDGHDWAETNSTPVNVVDTTGAGDSFAAGVIAALHKGKNLQQSLEQGRDWAALTCGHPGGFPQKMASQTP</sequence>
<evidence type="ECO:0000256" key="1">
    <source>
        <dbReference type="ARBA" id="ARBA00010688"/>
    </source>
</evidence>
<feature type="domain" description="Carbohydrate kinase PfkB" evidence="4">
    <location>
        <begin position="164"/>
        <end position="261"/>
    </location>
</feature>
<comment type="similarity">
    <text evidence="1">Belongs to the carbohydrate kinase PfkB family.</text>
</comment>
<dbReference type="PROSITE" id="PS00584">
    <property type="entry name" value="PFKB_KINASES_2"/>
    <property type="match status" value="1"/>
</dbReference>
<feature type="domain" description="Carbohydrate kinase PfkB" evidence="4">
    <location>
        <begin position="25"/>
        <end position="124"/>
    </location>
</feature>